<proteinExistence type="predicted"/>
<dbReference type="Proteomes" id="UP000189055">
    <property type="component" value="Chromosome"/>
</dbReference>
<evidence type="ECO:0000313" key="1">
    <source>
        <dbReference type="EMBL" id="AQT05761.1"/>
    </source>
</evidence>
<evidence type="ECO:0000313" key="2">
    <source>
        <dbReference type="Proteomes" id="UP000189055"/>
    </source>
</evidence>
<protein>
    <submittedName>
        <fullName evidence="1">Uncharacterized protein</fullName>
    </submittedName>
</protein>
<dbReference type="EMBL" id="CP014687">
    <property type="protein sequence ID" value="AQT05761.1"/>
    <property type="molecule type" value="Genomic_DNA"/>
</dbReference>
<gene>
    <name evidence="1" type="ORF">A0U91_14050</name>
</gene>
<name>A0A1U9LH50_9PROT</name>
<accession>A0A1U9LH50</accession>
<reference evidence="1 2" key="1">
    <citation type="submission" date="2016-03" db="EMBL/GenBank/DDBJ databases">
        <title>Acetic acid bacteria sequencing.</title>
        <authorList>
            <person name="Brandt J."/>
            <person name="Jakob F."/>
            <person name="Vogel R.F."/>
        </authorList>
    </citation>
    <scope>NUCLEOTIDE SEQUENCE [LARGE SCALE GENOMIC DNA]</scope>
    <source>
        <strain evidence="1 2">TMW2.1084</strain>
    </source>
</reference>
<dbReference type="AlphaFoldDB" id="A0A1U9LH50"/>
<sequence length="65" mass="7493">MKIVHRVDHAVELALFAFALLPRGLQVVAQQGLDRRRKIRRYFPDLRQQVGVERQVDRAAGALRS</sequence>
<dbReference type="KEGG" id="aper:A0U91_14050"/>
<dbReference type="STRING" id="1076596.A0U91_14050"/>
<organism evidence="1 2">
    <name type="scientific">Acetobacter persici</name>
    <dbReference type="NCBI Taxonomy" id="1076596"/>
    <lineage>
        <taxon>Bacteria</taxon>
        <taxon>Pseudomonadati</taxon>
        <taxon>Pseudomonadota</taxon>
        <taxon>Alphaproteobacteria</taxon>
        <taxon>Acetobacterales</taxon>
        <taxon>Acetobacteraceae</taxon>
        <taxon>Acetobacter</taxon>
    </lineage>
</organism>